<comment type="subcellular location">
    <subcellularLocation>
        <location evidence="1">Endoplasmic reticulum membrane</location>
        <topology evidence="1">Single-pass type IV membrane protein</topology>
    </subcellularLocation>
</comment>
<evidence type="ECO:0000313" key="14">
    <source>
        <dbReference type="EMBL" id="QSS62115.1"/>
    </source>
</evidence>
<evidence type="ECO:0000256" key="5">
    <source>
        <dbReference type="ARBA" id="ARBA00022892"/>
    </source>
</evidence>
<gene>
    <name evidence="14" type="ORF">I7I51_04292</name>
</gene>
<keyword evidence="8 12" id="KW-0472">Membrane</keyword>
<keyword evidence="5" id="KW-0931">ER-Golgi transport</keyword>
<evidence type="ECO:0000313" key="15">
    <source>
        <dbReference type="Proteomes" id="UP000663671"/>
    </source>
</evidence>
<feature type="compositionally biased region" description="Basic and acidic residues" evidence="11">
    <location>
        <begin position="439"/>
        <end position="453"/>
    </location>
</feature>
<feature type="transmembrane region" description="Helical" evidence="12">
    <location>
        <begin position="310"/>
        <end position="331"/>
    </location>
</feature>
<dbReference type="InterPro" id="IPR056173">
    <property type="entry name" value="Sec20_C"/>
</dbReference>
<name>A0A8A1M8P0_AJECA</name>
<reference evidence="14" key="1">
    <citation type="submission" date="2021-01" db="EMBL/GenBank/DDBJ databases">
        <title>Chromosome-level genome assembly of a human fungal pathogen reveals clustering of transcriptionally co-regulated genes.</title>
        <authorList>
            <person name="Voorhies M."/>
            <person name="Cohen S."/>
            <person name="Shea T.P."/>
            <person name="Petrus S."/>
            <person name="Munoz J.F."/>
            <person name="Poplawski S."/>
            <person name="Goldman W.E."/>
            <person name="Michael T."/>
            <person name="Cuomo C.A."/>
            <person name="Sil A."/>
            <person name="Beyhan S."/>
        </authorList>
    </citation>
    <scope>NUCLEOTIDE SEQUENCE</scope>
    <source>
        <strain evidence="14">WU24</strain>
    </source>
</reference>
<dbReference type="PANTHER" id="PTHR12825:SF0">
    <property type="entry name" value="VESICLE TRANSPORT PROTEIN SEC20"/>
    <property type="match status" value="1"/>
</dbReference>
<dbReference type="GO" id="GO:0005789">
    <property type="term" value="C:endoplasmic reticulum membrane"/>
    <property type="evidence" value="ECO:0007669"/>
    <property type="project" value="UniProtKB-SubCell"/>
</dbReference>
<evidence type="ECO:0000256" key="2">
    <source>
        <dbReference type="ARBA" id="ARBA00022448"/>
    </source>
</evidence>
<organism evidence="14 15">
    <name type="scientific">Ajellomyces capsulatus</name>
    <name type="common">Darling's disease fungus</name>
    <name type="synonym">Histoplasma capsulatum</name>
    <dbReference type="NCBI Taxonomy" id="5037"/>
    <lineage>
        <taxon>Eukaryota</taxon>
        <taxon>Fungi</taxon>
        <taxon>Dikarya</taxon>
        <taxon>Ascomycota</taxon>
        <taxon>Pezizomycotina</taxon>
        <taxon>Eurotiomycetes</taxon>
        <taxon>Eurotiomycetidae</taxon>
        <taxon>Onygenales</taxon>
        <taxon>Ajellomycetaceae</taxon>
        <taxon>Histoplasma</taxon>
    </lineage>
</organism>
<keyword evidence="7 10" id="KW-0175">Coiled coil</keyword>
<dbReference type="GO" id="GO:0031201">
    <property type="term" value="C:SNARE complex"/>
    <property type="evidence" value="ECO:0007669"/>
    <property type="project" value="TreeGrafter"/>
</dbReference>
<evidence type="ECO:0000259" key="13">
    <source>
        <dbReference type="Pfam" id="PF03908"/>
    </source>
</evidence>
<evidence type="ECO:0000256" key="3">
    <source>
        <dbReference type="ARBA" id="ARBA00022692"/>
    </source>
</evidence>
<feature type="compositionally biased region" description="Polar residues" evidence="11">
    <location>
        <begin position="360"/>
        <end position="381"/>
    </location>
</feature>
<feature type="compositionally biased region" description="Basic and acidic residues" evidence="11">
    <location>
        <begin position="404"/>
        <end position="430"/>
    </location>
</feature>
<evidence type="ECO:0000256" key="11">
    <source>
        <dbReference type="SAM" id="MobiDB-lite"/>
    </source>
</evidence>
<dbReference type="AlphaFoldDB" id="A0A8A1M8P0"/>
<comment type="similarity">
    <text evidence="9">Belongs to the SEC20 family.</text>
</comment>
<dbReference type="VEuPathDB" id="FungiDB:I7I51_04292"/>
<evidence type="ECO:0000256" key="10">
    <source>
        <dbReference type="SAM" id="Coils"/>
    </source>
</evidence>
<evidence type="ECO:0000256" key="12">
    <source>
        <dbReference type="SAM" id="Phobius"/>
    </source>
</evidence>
<dbReference type="SUPFAM" id="SSF47661">
    <property type="entry name" value="t-snare proteins"/>
    <property type="match status" value="1"/>
</dbReference>
<feature type="domain" description="Sec20 C-terminal" evidence="13">
    <location>
        <begin position="211"/>
        <end position="301"/>
    </location>
</feature>
<evidence type="ECO:0000256" key="9">
    <source>
        <dbReference type="ARBA" id="ARBA00037934"/>
    </source>
</evidence>
<keyword evidence="3 12" id="KW-0812">Transmembrane</keyword>
<evidence type="ECO:0000256" key="1">
    <source>
        <dbReference type="ARBA" id="ARBA00004163"/>
    </source>
</evidence>
<evidence type="ECO:0000256" key="4">
    <source>
        <dbReference type="ARBA" id="ARBA00022824"/>
    </source>
</evidence>
<dbReference type="InterPro" id="IPR010989">
    <property type="entry name" value="SNARE"/>
</dbReference>
<dbReference type="EMBL" id="CP069111">
    <property type="protein sequence ID" value="QSS62115.1"/>
    <property type="molecule type" value="Genomic_DNA"/>
</dbReference>
<feature type="coiled-coil region" evidence="10">
    <location>
        <begin position="104"/>
        <end position="165"/>
    </location>
</feature>
<feature type="region of interest" description="Disordered" evidence="11">
    <location>
        <begin position="352"/>
        <end position="453"/>
    </location>
</feature>
<evidence type="ECO:0000256" key="7">
    <source>
        <dbReference type="ARBA" id="ARBA00023054"/>
    </source>
</evidence>
<protein>
    <recommendedName>
        <fullName evidence="13">Sec20 C-terminal domain-containing protein</fullName>
    </recommendedName>
</protein>
<accession>A0A8A1M8P0</accession>
<dbReference type="Proteomes" id="UP000663671">
    <property type="component" value="Chromosome 5"/>
</dbReference>
<keyword evidence="4" id="KW-0256">Endoplasmic reticulum</keyword>
<evidence type="ECO:0000256" key="6">
    <source>
        <dbReference type="ARBA" id="ARBA00022989"/>
    </source>
</evidence>
<feature type="transmembrane region" description="Helical" evidence="12">
    <location>
        <begin position="280"/>
        <end position="298"/>
    </location>
</feature>
<dbReference type="OrthoDB" id="46868at2759"/>
<dbReference type="InterPro" id="IPR005606">
    <property type="entry name" value="Sec20"/>
</dbReference>
<evidence type="ECO:0000256" key="8">
    <source>
        <dbReference type="ARBA" id="ARBA00023136"/>
    </source>
</evidence>
<dbReference type="GO" id="GO:0005484">
    <property type="term" value="F:SNAP receptor activity"/>
    <property type="evidence" value="ECO:0007669"/>
    <property type="project" value="InterPro"/>
</dbReference>
<dbReference type="PANTHER" id="PTHR12825">
    <property type="entry name" value="BNIP1-RELATED"/>
    <property type="match status" value="1"/>
</dbReference>
<dbReference type="GO" id="GO:0006890">
    <property type="term" value="P:retrograde vesicle-mediated transport, Golgi to endoplasmic reticulum"/>
    <property type="evidence" value="ECO:0007669"/>
    <property type="project" value="InterPro"/>
</dbReference>
<sequence length="453" mass="50931">MRCRGNQLHEAVKKHVRWARLPYCYVEHSTLIPSKVQALSQQYNDLPTSTTNMISPGLQTRINSLSTTHKQTTPLIQRLQNLPVTSGSGDDARLELGAEIHLRLKEMEEQMELLRVELEQLETTRNRKRESGAREAERERVVVVIGKLEEDLKSARIQFRKAQLQAKRNAEAARRKERQLLFAGVEGGEGTEHIRRKGRAGLTHDALVASASEDVTAALRRTHQLMQTELSRSQFAQDTLEQSTAALSSLSESYSTLDTLLASSRSLAASLLRSQKSDTWYLETAFYLLIGTIVWLVFRRILYGPLWWMLWMPLKLMARIIVPIFAGMGLANSPKSTQLSGSLTSMSLGNSGTSLLSGTPPTVISGVTSKSTAEPSSLSSVHDQETGIPHVENESIVDEIENIVQKENDNSEKGTNVDDISPEERRRQEQLPRNPKKRMHEETIMDEQRKDEL</sequence>
<proteinExistence type="inferred from homology"/>
<dbReference type="Pfam" id="PF03908">
    <property type="entry name" value="Sec20"/>
    <property type="match status" value="1"/>
</dbReference>
<keyword evidence="2" id="KW-0813">Transport</keyword>
<keyword evidence="6 12" id="KW-1133">Transmembrane helix</keyword>